<name>A0A914RIJ7_PAREQ</name>
<reference evidence="2" key="1">
    <citation type="submission" date="2022-11" db="UniProtKB">
        <authorList>
            <consortium name="WormBaseParasite"/>
        </authorList>
    </citation>
    <scope>IDENTIFICATION</scope>
</reference>
<protein>
    <submittedName>
        <fullName evidence="2">Uncharacterized protein</fullName>
    </submittedName>
</protein>
<evidence type="ECO:0000313" key="2">
    <source>
        <dbReference type="WBParaSite" id="PEQ_0000614001-mRNA-1"/>
    </source>
</evidence>
<accession>A0A914RIJ7</accession>
<dbReference type="WBParaSite" id="PEQ_0000614001-mRNA-1">
    <property type="protein sequence ID" value="PEQ_0000614001-mRNA-1"/>
    <property type="gene ID" value="PEQ_0000614001"/>
</dbReference>
<proteinExistence type="predicted"/>
<sequence length="81" mass="8842">KFAGGEVRGTAKHLTFNSAHWGRLFHSKKFTSTAQCSTTGDCQLGYSCFQATARSKGCCLKALKPNETGCFIDDQCKRACE</sequence>
<keyword evidence="1" id="KW-1185">Reference proteome</keyword>
<dbReference type="Proteomes" id="UP000887564">
    <property type="component" value="Unplaced"/>
</dbReference>
<dbReference type="AlphaFoldDB" id="A0A914RIJ7"/>
<evidence type="ECO:0000313" key="1">
    <source>
        <dbReference type="Proteomes" id="UP000887564"/>
    </source>
</evidence>
<organism evidence="1 2">
    <name type="scientific">Parascaris equorum</name>
    <name type="common">Equine roundworm</name>
    <dbReference type="NCBI Taxonomy" id="6256"/>
    <lineage>
        <taxon>Eukaryota</taxon>
        <taxon>Metazoa</taxon>
        <taxon>Ecdysozoa</taxon>
        <taxon>Nematoda</taxon>
        <taxon>Chromadorea</taxon>
        <taxon>Rhabditida</taxon>
        <taxon>Spirurina</taxon>
        <taxon>Ascaridomorpha</taxon>
        <taxon>Ascaridoidea</taxon>
        <taxon>Ascarididae</taxon>
        <taxon>Parascaris</taxon>
    </lineage>
</organism>